<dbReference type="KEGG" id="qso:IRL76_07245"/>
<dbReference type="Proteomes" id="UP000594459">
    <property type="component" value="Chromosome"/>
</dbReference>
<dbReference type="InterPro" id="IPR001296">
    <property type="entry name" value="Glyco_trans_1"/>
</dbReference>
<organism evidence="2 3">
    <name type="scientific">Qipengyuania soli</name>
    <dbReference type="NCBI Taxonomy" id="2782568"/>
    <lineage>
        <taxon>Bacteria</taxon>
        <taxon>Pseudomonadati</taxon>
        <taxon>Pseudomonadota</taxon>
        <taxon>Alphaproteobacteria</taxon>
        <taxon>Sphingomonadales</taxon>
        <taxon>Erythrobacteraceae</taxon>
        <taxon>Qipengyuania</taxon>
    </lineage>
</organism>
<dbReference type="Gene3D" id="3.40.50.2000">
    <property type="entry name" value="Glycogen Phosphorylase B"/>
    <property type="match status" value="2"/>
</dbReference>
<dbReference type="EMBL" id="CP064654">
    <property type="protein sequence ID" value="QPD00305.1"/>
    <property type="molecule type" value="Genomic_DNA"/>
</dbReference>
<dbReference type="AlphaFoldDB" id="A0A7S8F6T3"/>
<dbReference type="InterPro" id="IPR050194">
    <property type="entry name" value="Glycosyltransferase_grp1"/>
</dbReference>
<protein>
    <submittedName>
        <fullName evidence="2">Glycosyltransferase family 4 protein</fullName>
    </submittedName>
</protein>
<dbReference type="GO" id="GO:0016757">
    <property type="term" value="F:glycosyltransferase activity"/>
    <property type="evidence" value="ECO:0007669"/>
    <property type="project" value="InterPro"/>
</dbReference>
<dbReference type="PANTHER" id="PTHR45947">
    <property type="entry name" value="SULFOQUINOVOSYL TRANSFERASE SQD2"/>
    <property type="match status" value="1"/>
</dbReference>
<evidence type="ECO:0000313" key="2">
    <source>
        <dbReference type="EMBL" id="QPD00305.1"/>
    </source>
</evidence>
<sequence>MSAASKDKLTVLAVHNRYQLAGGEDRVFEDETTLLEKAGHQVHRLQLSNDDIVGLGGKLANGLGATYSFRGRKLVSDAILSCRPDVVHVHNFFPKFSPAIFDATREHSVASVLTLHNFRIACANGTLFRDGTYCDQCVGQSPLPAIVHRCYRGSRTGSAAIAAMIQTHKALGTWQNKVDRFIILTEAARTIFEKAGVPSNRMVAKANPVSIHATTPASPAERSHFVYAGRLSPEKGVGFLVQTWRERQEPLLIIGDGPDRQMLESIAPPNVTFLGHLDHQAMLSNIGRARALIVPSLCPEMFGLVAVEAMATGTPVIAARIGGLTKIVTDSQTGFLFDPGNGRELCAAIDSLSDDDLLSRMIGQSLSRYQEEFAPEHTMEVLEQVYRGAISDARQRAGKLDPGRTGS</sequence>
<evidence type="ECO:0000259" key="1">
    <source>
        <dbReference type="Pfam" id="PF00534"/>
    </source>
</evidence>
<evidence type="ECO:0000313" key="3">
    <source>
        <dbReference type="Proteomes" id="UP000594459"/>
    </source>
</evidence>
<reference evidence="2 3" key="1">
    <citation type="submission" date="2020-11" db="EMBL/GenBank/DDBJ databases">
        <title>The genome sequence of Erythrobacter sp. 6D36.</title>
        <authorList>
            <person name="Liu Y."/>
        </authorList>
    </citation>
    <scope>NUCLEOTIDE SEQUENCE [LARGE SCALE GENOMIC DNA]</scope>
    <source>
        <strain evidence="2 3">6D36</strain>
    </source>
</reference>
<dbReference type="RefSeq" id="WP_200984097.1">
    <property type="nucleotide sequence ID" value="NZ_CP064654.1"/>
</dbReference>
<gene>
    <name evidence="2" type="ORF">IRL76_07245</name>
</gene>
<keyword evidence="2" id="KW-0808">Transferase</keyword>
<dbReference type="Pfam" id="PF00534">
    <property type="entry name" value="Glycos_transf_1"/>
    <property type="match status" value="1"/>
</dbReference>
<dbReference type="SUPFAM" id="SSF53756">
    <property type="entry name" value="UDP-Glycosyltransferase/glycogen phosphorylase"/>
    <property type="match status" value="1"/>
</dbReference>
<dbReference type="PANTHER" id="PTHR45947:SF13">
    <property type="entry name" value="TRANSFERASE"/>
    <property type="match status" value="1"/>
</dbReference>
<name>A0A7S8F6T3_9SPHN</name>
<feature type="domain" description="Glycosyl transferase family 1" evidence="1">
    <location>
        <begin position="219"/>
        <end position="363"/>
    </location>
</feature>
<proteinExistence type="predicted"/>
<keyword evidence="3" id="KW-1185">Reference proteome</keyword>
<dbReference type="CDD" id="cd03801">
    <property type="entry name" value="GT4_PimA-like"/>
    <property type="match status" value="1"/>
</dbReference>
<accession>A0A7S8F6T3</accession>